<dbReference type="AlphaFoldDB" id="A0AA97J120"/>
<dbReference type="RefSeq" id="XP_054829287.1">
    <property type="nucleotide sequence ID" value="XM_054973312.1"/>
</dbReference>
<evidence type="ECO:0000256" key="5">
    <source>
        <dbReference type="ARBA" id="ARBA00022490"/>
    </source>
</evidence>
<dbReference type="PANTHER" id="PTHR15975:SF0">
    <property type="entry name" value="CCR4-NOT TRANSCRIPTION COMPLEX SUBUNIT 11"/>
    <property type="match status" value="1"/>
</dbReference>
<sequence length="511" mass="55497">MLGGGVSLSTEAGGAAVEAVGSIPGGGGLSSRRLSSPSRSEAVSPPGEKMSLSPKELSSLLSIVSEEAGGSTFEGLSTAFHHYFGKAEHFRVGSVLVLLLQQPDLLPSPPQRLTALYLLWEMYRTEPLAANPFAAIFAHLLNPAPPERAASNSGPAGGGGGGGDDSERPPLSGFLPPVTPPERFFLSQLMLAPPRELFKKTPRQIALMDVGNMGQSVDISGLQLALAERQSELPTQSKASFPSILSDPDPDSSNSGFDSSVASQITEALVSGPKPPIESHFRPEFIRPPPPLHICDDELAWLNPIEPDHAIQWDKSMCVKNSAGVEIKRIMAKAFKSPLSSPQQTQLLGELEKDPKLVYHIGLTPAKLPDLVENNPLVAIEMLLKLMQSSQITEYFSVLVNMDMSLHSMEVVNRLTTAVDLPPEFIHLYISNCISTCEQIKDKYMQNRLVRLVCVFLQSLIRNKIINVQDLFIEVQAFCIEFSRIREAAGLFRLLKTLDTGENPSETKTSK</sequence>
<evidence type="ECO:0000256" key="7">
    <source>
        <dbReference type="ARBA" id="ARBA00023158"/>
    </source>
</evidence>
<evidence type="ECO:0000256" key="2">
    <source>
        <dbReference type="ARBA" id="ARBA00004496"/>
    </source>
</evidence>
<keyword evidence="11" id="KW-1185">Reference proteome</keyword>
<dbReference type="PANTHER" id="PTHR15975">
    <property type="entry name" value="CCR4-NOT TRANSCRIPTION COMPLEX SUBUNIT 11"/>
    <property type="match status" value="1"/>
</dbReference>
<evidence type="ECO:0000256" key="1">
    <source>
        <dbReference type="ARBA" id="ARBA00004123"/>
    </source>
</evidence>
<keyword evidence="8" id="KW-0804">Transcription</keyword>
<feature type="compositionally biased region" description="Low complexity" evidence="10">
    <location>
        <begin position="30"/>
        <end position="40"/>
    </location>
</feature>
<dbReference type="Proteomes" id="UP001190640">
    <property type="component" value="Chromosome 3"/>
</dbReference>
<evidence type="ECO:0000256" key="8">
    <source>
        <dbReference type="ARBA" id="ARBA00023163"/>
    </source>
</evidence>
<evidence type="ECO:0000256" key="3">
    <source>
        <dbReference type="ARBA" id="ARBA00008030"/>
    </source>
</evidence>
<comment type="subcellular location">
    <subcellularLocation>
        <location evidence="2">Cytoplasm</location>
    </subcellularLocation>
    <subcellularLocation>
        <location evidence="1">Nucleus</location>
    </subcellularLocation>
</comment>
<feature type="region of interest" description="Disordered" evidence="10">
    <location>
        <begin position="147"/>
        <end position="174"/>
    </location>
</feature>
<organism evidence="11 12">
    <name type="scientific">Eublepharis macularius</name>
    <name type="common">Leopard gecko</name>
    <name type="synonym">Cyrtodactylus macularius</name>
    <dbReference type="NCBI Taxonomy" id="481883"/>
    <lineage>
        <taxon>Eukaryota</taxon>
        <taxon>Metazoa</taxon>
        <taxon>Chordata</taxon>
        <taxon>Craniata</taxon>
        <taxon>Vertebrata</taxon>
        <taxon>Euteleostomi</taxon>
        <taxon>Lepidosauria</taxon>
        <taxon>Squamata</taxon>
        <taxon>Bifurcata</taxon>
        <taxon>Gekkota</taxon>
        <taxon>Eublepharidae</taxon>
        <taxon>Eublepharinae</taxon>
        <taxon>Eublepharis</taxon>
    </lineage>
</organism>
<keyword evidence="7" id="KW-0943">RNA-mediated gene silencing</keyword>
<evidence type="ECO:0000256" key="6">
    <source>
        <dbReference type="ARBA" id="ARBA00023015"/>
    </source>
</evidence>
<comment type="similarity">
    <text evidence="3">Belongs to the CNOT11 family.</text>
</comment>
<dbReference type="GO" id="GO:0005737">
    <property type="term" value="C:cytoplasm"/>
    <property type="evidence" value="ECO:0007669"/>
    <property type="project" value="UniProtKB-SubCell"/>
</dbReference>
<dbReference type="KEGG" id="emc:129325570"/>
<keyword evidence="9" id="KW-0539">Nucleus</keyword>
<dbReference type="GO" id="GO:0030014">
    <property type="term" value="C:CCR4-NOT complex"/>
    <property type="evidence" value="ECO:0007669"/>
    <property type="project" value="InterPro"/>
</dbReference>
<protein>
    <recommendedName>
        <fullName evidence="4">CCR4-NOT transcription complex subunit 11</fullName>
    </recommendedName>
</protein>
<accession>A0AA97J120</accession>
<dbReference type="CTD" id="55571"/>
<evidence type="ECO:0000313" key="11">
    <source>
        <dbReference type="Proteomes" id="UP001190640"/>
    </source>
</evidence>
<reference evidence="12" key="1">
    <citation type="submission" date="2025-08" db="UniProtKB">
        <authorList>
            <consortium name="RefSeq"/>
        </authorList>
    </citation>
    <scope>IDENTIFICATION</scope>
    <source>
        <tissue evidence="12">Blood</tissue>
    </source>
</reference>
<dbReference type="GeneID" id="129325570"/>
<evidence type="ECO:0000313" key="12">
    <source>
        <dbReference type="RefSeq" id="XP_054829287.1"/>
    </source>
</evidence>
<proteinExistence type="inferred from homology"/>
<dbReference type="InterPro" id="IPR019312">
    <property type="entry name" value="CNOT11"/>
</dbReference>
<dbReference type="GO" id="GO:0005634">
    <property type="term" value="C:nucleus"/>
    <property type="evidence" value="ECO:0007669"/>
    <property type="project" value="UniProtKB-SubCell"/>
</dbReference>
<dbReference type="Pfam" id="PF10155">
    <property type="entry name" value="CNOT11"/>
    <property type="match status" value="1"/>
</dbReference>
<keyword evidence="6" id="KW-0805">Transcription regulation</keyword>
<feature type="region of interest" description="Disordered" evidence="10">
    <location>
        <begin position="233"/>
        <end position="260"/>
    </location>
</feature>
<dbReference type="GO" id="GO:0031047">
    <property type="term" value="P:regulatory ncRNA-mediated gene silencing"/>
    <property type="evidence" value="ECO:0007669"/>
    <property type="project" value="UniProtKB-KW"/>
</dbReference>
<feature type="region of interest" description="Disordered" evidence="10">
    <location>
        <begin position="19"/>
        <end position="53"/>
    </location>
</feature>
<evidence type="ECO:0000256" key="9">
    <source>
        <dbReference type="ARBA" id="ARBA00023242"/>
    </source>
</evidence>
<keyword evidence="5" id="KW-0963">Cytoplasm</keyword>
<name>A0AA97J120_EUBMA</name>
<evidence type="ECO:0000256" key="4">
    <source>
        <dbReference type="ARBA" id="ARBA00014872"/>
    </source>
</evidence>
<evidence type="ECO:0000256" key="10">
    <source>
        <dbReference type="SAM" id="MobiDB-lite"/>
    </source>
</evidence>
<feature type="compositionally biased region" description="Low complexity" evidence="10">
    <location>
        <begin position="240"/>
        <end position="260"/>
    </location>
</feature>
<gene>
    <name evidence="12" type="primary">CNOT11</name>
</gene>